<dbReference type="InterPro" id="IPR011330">
    <property type="entry name" value="Glyco_hydro/deAcase_b/a-brl"/>
</dbReference>
<dbReference type="Gene3D" id="3.20.20.370">
    <property type="entry name" value="Glycoside hydrolase/deacetylase"/>
    <property type="match status" value="1"/>
</dbReference>
<evidence type="ECO:0000256" key="1">
    <source>
        <dbReference type="SAM" id="MobiDB-lite"/>
    </source>
</evidence>
<evidence type="ECO:0000313" key="3">
    <source>
        <dbReference type="EMBL" id="CNI60270.1"/>
    </source>
</evidence>
<dbReference type="InterPro" id="IPR006837">
    <property type="entry name" value="Divergent_DAC"/>
</dbReference>
<dbReference type="GO" id="GO:0005975">
    <property type="term" value="P:carbohydrate metabolic process"/>
    <property type="evidence" value="ECO:0007669"/>
    <property type="project" value="InterPro"/>
</dbReference>
<accession>A0AA36LRW0</accession>
<reference evidence="3 4" key="1">
    <citation type="submission" date="2015-03" db="EMBL/GenBank/DDBJ databases">
        <authorList>
            <consortium name="Pathogen Informatics"/>
            <person name="Murphy D."/>
        </authorList>
    </citation>
    <scope>NUCLEOTIDE SEQUENCE [LARGE SCALE GENOMIC DNA]</scope>
    <source>
        <strain evidence="3 4">FE82747</strain>
    </source>
</reference>
<name>A0AA36LRW0_YERMO</name>
<protein>
    <submittedName>
        <fullName evidence="3">Divergent polysaccharide deacetylase</fullName>
    </submittedName>
</protein>
<keyword evidence="2" id="KW-0732">Signal</keyword>
<sequence>MHYFNTRRFIIVSTLLIANAAQAGKLSIVIDDFGYRPQNENKVLQMPLPISVAILPNAPYAREMAVKAHNQGREILIHLPMAPLSKQPLERDTLQPSMSSEEIQRIIRQAVSNVPYAKGMNNHMGSAMTSSLPGMQKVMQALEHYQLYFLDSVTIGNSQAGKAAEGTGVKVIKRKVFLDDSQNEAAIRQQFNRAVELARRNGSAIAIGHPHPATIKVLQQMLPQLPSDIVLVRPSALLNEPQQNNSGAVSPGKSKPREPARLKAIKQCHAKASYTPEKIYAGRMFSVIGESLMQSPAVTFIQRYFTPSVPVAPIDKLNIDEPIIDKSTIDKPTVDEPKIEAPTVEKLKVDNP</sequence>
<gene>
    <name evidence="3" type="ORF">ERS008502_03738</name>
</gene>
<dbReference type="Pfam" id="PF04748">
    <property type="entry name" value="Polysacc_deac_2"/>
    <property type="match status" value="1"/>
</dbReference>
<dbReference type="PANTHER" id="PTHR30105:SF2">
    <property type="entry name" value="DIVERGENT POLYSACCHARIDE DEACETYLASE SUPERFAMILY"/>
    <property type="match status" value="1"/>
</dbReference>
<comment type="caution">
    <text evidence="3">The sequence shown here is derived from an EMBL/GenBank/DDBJ whole genome shotgun (WGS) entry which is preliminary data.</text>
</comment>
<evidence type="ECO:0000313" key="4">
    <source>
        <dbReference type="Proteomes" id="UP000040841"/>
    </source>
</evidence>
<organism evidence="3 4">
    <name type="scientific">Yersinia mollaretii</name>
    <dbReference type="NCBI Taxonomy" id="33060"/>
    <lineage>
        <taxon>Bacteria</taxon>
        <taxon>Pseudomonadati</taxon>
        <taxon>Pseudomonadota</taxon>
        <taxon>Gammaproteobacteria</taxon>
        <taxon>Enterobacterales</taxon>
        <taxon>Yersiniaceae</taxon>
        <taxon>Yersinia</taxon>
    </lineage>
</organism>
<proteinExistence type="predicted"/>
<feature type="chain" id="PRO_5041280818" evidence="2">
    <location>
        <begin position="24"/>
        <end position="352"/>
    </location>
</feature>
<dbReference type="CDD" id="cd10936">
    <property type="entry name" value="CE4_DAC2"/>
    <property type="match status" value="1"/>
</dbReference>
<dbReference type="RefSeq" id="WP_049679202.1">
    <property type="nucleotide sequence ID" value="NZ_CABHYS010000003.1"/>
</dbReference>
<evidence type="ECO:0000256" key="2">
    <source>
        <dbReference type="SAM" id="SignalP"/>
    </source>
</evidence>
<feature type="signal peptide" evidence="2">
    <location>
        <begin position="1"/>
        <end position="23"/>
    </location>
</feature>
<feature type="region of interest" description="Disordered" evidence="1">
    <location>
        <begin position="241"/>
        <end position="260"/>
    </location>
</feature>
<dbReference type="AlphaFoldDB" id="A0AA36LRW0"/>
<dbReference type="SUPFAM" id="SSF88713">
    <property type="entry name" value="Glycoside hydrolase/deacetylase"/>
    <property type="match status" value="1"/>
</dbReference>
<dbReference type="Proteomes" id="UP000040841">
    <property type="component" value="Unassembled WGS sequence"/>
</dbReference>
<dbReference type="EMBL" id="CQBM01000014">
    <property type="protein sequence ID" value="CNI60270.1"/>
    <property type="molecule type" value="Genomic_DNA"/>
</dbReference>
<dbReference type="PANTHER" id="PTHR30105">
    <property type="entry name" value="UNCHARACTERIZED YIBQ-RELATED"/>
    <property type="match status" value="1"/>
</dbReference>